<evidence type="ECO:0000313" key="1">
    <source>
        <dbReference type="EnsemblMetazoa" id="PPA18972.1"/>
    </source>
</evidence>
<dbReference type="EnsemblMetazoa" id="PPA18972.1">
    <property type="protein sequence ID" value="PPA18972.1"/>
    <property type="gene ID" value="WBGene00108526"/>
</dbReference>
<reference evidence="2" key="1">
    <citation type="journal article" date="2008" name="Nat. Genet.">
        <title>The Pristionchus pacificus genome provides a unique perspective on nematode lifestyle and parasitism.</title>
        <authorList>
            <person name="Dieterich C."/>
            <person name="Clifton S.W."/>
            <person name="Schuster L.N."/>
            <person name="Chinwalla A."/>
            <person name="Delehaunty K."/>
            <person name="Dinkelacker I."/>
            <person name="Fulton L."/>
            <person name="Fulton R."/>
            <person name="Godfrey J."/>
            <person name="Minx P."/>
            <person name="Mitreva M."/>
            <person name="Roeseler W."/>
            <person name="Tian H."/>
            <person name="Witte H."/>
            <person name="Yang S.P."/>
            <person name="Wilson R.K."/>
            <person name="Sommer R.J."/>
        </authorList>
    </citation>
    <scope>NUCLEOTIDE SEQUENCE [LARGE SCALE GENOMIC DNA]</scope>
    <source>
        <strain evidence="2">PS312</strain>
    </source>
</reference>
<name>A0A2A6CRA4_PRIPA</name>
<dbReference type="GO" id="GO:0060070">
    <property type="term" value="P:canonical Wnt signaling pathway"/>
    <property type="evidence" value="ECO:0000318"/>
    <property type="project" value="GO_Central"/>
</dbReference>
<dbReference type="GO" id="GO:0005634">
    <property type="term" value="C:nucleus"/>
    <property type="evidence" value="ECO:0000318"/>
    <property type="project" value="GO_Central"/>
</dbReference>
<dbReference type="GO" id="GO:0016922">
    <property type="term" value="F:nuclear receptor binding"/>
    <property type="evidence" value="ECO:0000318"/>
    <property type="project" value="GO_Central"/>
</dbReference>
<dbReference type="GO" id="GO:0019903">
    <property type="term" value="F:protein phosphatase binding"/>
    <property type="evidence" value="ECO:0000318"/>
    <property type="project" value="GO_Central"/>
</dbReference>
<dbReference type="InterPro" id="IPR013284">
    <property type="entry name" value="Beta-catenin"/>
</dbReference>
<accession>A0A2A6CRA4</accession>
<dbReference type="GO" id="GO:0045296">
    <property type="term" value="F:cadherin binding"/>
    <property type="evidence" value="ECO:0000318"/>
    <property type="project" value="GO_Central"/>
</dbReference>
<dbReference type="Proteomes" id="UP000005239">
    <property type="component" value="Unassembled WGS sequence"/>
</dbReference>
<dbReference type="Gene3D" id="1.25.10.10">
    <property type="entry name" value="Leucine-rich Repeat Variant"/>
    <property type="match status" value="1"/>
</dbReference>
<dbReference type="InterPro" id="IPR016024">
    <property type="entry name" value="ARM-type_fold"/>
</dbReference>
<accession>A0A8R1UCI3</accession>
<dbReference type="GO" id="GO:0045944">
    <property type="term" value="P:positive regulation of transcription by RNA polymerase II"/>
    <property type="evidence" value="ECO:0000318"/>
    <property type="project" value="GO_Central"/>
</dbReference>
<dbReference type="PANTHER" id="PTHR45976">
    <property type="entry name" value="ARMADILLO SEGMENT POLARITY PROTEIN"/>
    <property type="match status" value="1"/>
</dbReference>
<protein>
    <submittedName>
        <fullName evidence="1">Uncharacterized protein</fullName>
    </submittedName>
</protein>
<dbReference type="GO" id="GO:0016342">
    <property type="term" value="C:catenin complex"/>
    <property type="evidence" value="ECO:0000318"/>
    <property type="project" value="GO_Central"/>
</dbReference>
<proteinExistence type="predicted"/>
<dbReference type="GO" id="GO:0045294">
    <property type="term" value="F:alpha-catenin binding"/>
    <property type="evidence" value="ECO:0000318"/>
    <property type="project" value="GO_Central"/>
</dbReference>
<dbReference type="AlphaFoldDB" id="A0A2A6CRA4"/>
<keyword evidence="2" id="KW-1185">Reference proteome</keyword>
<dbReference type="GO" id="GO:0005737">
    <property type="term" value="C:cytoplasm"/>
    <property type="evidence" value="ECO:0000318"/>
    <property type="project" value="GO_Central"/>
</dbReference>
<reference evidence="1" key="2">
    <citation type="submission" date="2022-06" db="UniProtKB">
        <authorList>
            <consortium name="EnsemblMetazoa"/>
        </authorList>
    </citation>
    <scope>IDENTIFICATION</scope>
    <source>
        <strain evidence="1">PS312</strain>
    </source>
</reference>
<dbReference type="GO" id="GO:0005912">
    <property type="term" value="C:adherens junction"/>
    <property type="evidence" value="ECO:0000318"/>
    <property type="project" value="GO_Central"/>
</dbReference>
<dbReference type="GO" id="GO:0098609">
    <property type="term" value="P:cell-cell adhesion"/>
    <property type="evidence" value="ECO:0000318"/>
    <property type="project" value="GO_Central"/>
</dbReference>
<dbReference type="GO" id="GO:0003713">
    <property type="term" value="F:transcription coactivator activity"/>
    <property type="evidence" value="ECO:0000318"/>
    <property type="project" value="GO_Central"/>
</dbReference>
<dbReference type="InterPro" id="IPR011989">
    <property type="entry name" value="ARM-like"/>
</dbReference>
<gene>
    <name evidence="1" type="primary">WBGene00108526</name>
</gene>
<sequence length="541" mass="60161">MADNGSGNPQFTHSLSIRERKAICMPTIHSRPYIFVNDLHERVSSDVSHGSGLMLASLKDRMEELEAKLRRNSHERTRTIYTLVEQLRSDHQATALRALRHAHKIALEGDALDYKEVMEGLIGVSRGSNEEAAQLALRTIHTIHEGPNVAELLLALTSTDKQNVTQAVNQVATAAKQGDAMDSEDMVNALLRVMRTADHDTIIVALTAFSCISERLSGEGDGSQSGQDFLTRKEGLKMLVTMLEGEDENVVLQSLGVLQTVLENYDSSRATAKEVQATAALAGVLDDTRPPAVLTLAAHSLFFLIDNDEEEQRKFEEYNGTALLERLQQTHQNHPQVLTAAALCQQALAKSRQQSDKKESAQNGHSRILMPAMHSRPFIFENDKSERVSSDLGHGSSLVRNFLNDRLSELTRQIQKKESEKMASITKLVNQMESMNENIVLAAVKQVHDISTHSDALDCEQIFQALTNFTDRQTERCCIYSIMYNSCICGTGDASHYALLALSHISERMNWSSMNDLKETIEQLEKDMETVRANCGTNPTE</sequence>
<evidence type="ECO:0000313" key="2">
    <source>
        <dbReference type="Proteomes" id="UP000005239"/>
    </source>
</evidence>
<dbReference type="SUPFAM" id="SSF48371">
    <property type="entry name" value="ARM repeat"/>
    <property type="match status" value="1"/>
</dbReference>
<organism evidence="1 2">
    <name type="scientific">Pristionchus pacificus</name>
    <name type="common">Parasitic nematode worm</name>
    <dbReference type="NCBI Taxonomy" id="54126"/>
    <lineage>
        <taxon>Eukaryota</taxon>
        <taxon>Metazoa</taxon>
        <taxon>Ecdysozoa</taxon>
        <taxon>Nematoda</taxon>
        <taxon>Chromadorea</taxon>
        <taxon>Rhabditida</taxon>
        <taxon>Rhabditina</taxon>
        <taxon>Diplogasteromorpha</taxon>
        <taxon>Diplogasteroidea</taxon>
        <taxon>Neodiplogasteridae</taxon>
        <taxon>Pristionchus</taxon>
    </lineage>
</organism>